<dbReference type="Proteomes" id="UP001161409">
    <property type="component" value="Unassembled WGS sequence"/>
</dbReference>
<dbReference type="Gene3D" id="3.40.190.10">
    <property type="entry name" value="Periplasmic binding protein-like II"/>
    <property type="match status" value="2"/>
</dbReference>
<dbReference type="InterPro" id="IPR050682">
    <property type="entry name" value="ModA/WtpA"/>
</dbReference>
<keyword evidence="3 4" id="KW-0732">Signal</keyword>
<dbReference type="SUPFAM" id="SSF53850">
    <property type="entry name" value="Periplasmic binding protein-like II"/>
    <property type="match status" value="1"/>
</dbReference>
<name>A0ABQ5U2W6_9PROT</name>
<reference evidence="5" key="2">
    <citation type="submission" date="2023-01" db="EMBL/GenBank/DDBJ databases">
        <title>Draft genome sequence of Sneathiella chinensis strain NBRC 103408.</title>
        <authorList>
            <person name="Sun Q."/>
            <person name="Mori K."/>
        </authorList>
    </citation>
    <scope>NUCLEOTIDE SEQUENCE</scope>
    <source>
        <strain evidence="5">NBRC 103408</strain>
    </source>
</reference>
<accession>A0ABQ5U2W6</accession>
<dbReference type="Pfam" id="PF13531">
    <property type="entry name" value="SBP_bac_11"/>
    <property type="match status" value="1"/>
</dbReference>
<feature type="signal peptide" evidence="4">
    <location>
        <begin position="1"/>
        <end position="16"/>
    </location>
</feature>
<keyword evidence="6" id="KW-1185">Reference proteome</keyword>
<evidence type="ECO:0000256" key="3">
    <source>
        <dbReference type="ARBA" id="ARBA00022729"/>
    </source>
</evidence>
<comment type="similarity">
    <text evidence="1">Belongs to the bacterial solute-binding protein ModA family.</text>
</comment>
<evidence type="ECO:0000313" key="5">
    <source>
        <dbReference type="EMBL" id="GLQ06254.1"/>
    </source>
</evidence>
<evidence type="ECO:0000313" key="6">
    <source>
        <dbReference type="Proteomes" id="UP001161409"/>
    </source>
</evidence>
<gene>
    <name evidence="5" type="ORF">GCM10007924_14750</name>
</gene>
<evidence type="ECO:0000256" key="2">
    <source>
        <dbReference type="ARBA" id="ARBA00022723"/>
    </source>
</evidence>
<dbReference type="PIRSF" id="PIRSF004846">
    <property type="entry name" value="ModA"/>
    <property type="match status" value="1"/>
</dbReference>
<proteinExistence type="inferred from homology"/>
<dbReference type="NCBIfam" id="TIGR01256">
    <property type="entry name" value="modA"/>
    <property type="match status" value="1"/>
</dbReference>
<dbReference type="InterPro" id="IPR005950">
    <property type="entry name" value="ModA"/>
</dbReference>
<keyword evidence="2" id="KW-0479">Metal-binding</keyword>
<reference evidence="5" key="1">
    <citation type="journal article" date="2014" name="Int. J. Syst. Evol. Microbiol.">
        <title>Complete genome of a new Firmicutes species belonging to the dominant human colonic microbiota ('Ruminococcus bicirculans') reveals two chromosomes and a selective capacity to utilize plant glucans.</title>
        <authorList>
            <consortium name="NISC Comparative Sequencing Program"/>
            <person name="Wegmann U."/>
            <person name="Louis P."/>
            <person name="Goesmann A."/>
            <person name="Henrissat B."/>
            <person name="Duncan S.H."/>
            <person name="Flint H.J."/>
        </authorList>
    </citation>
    <scope>NUCLEOTIDE SEQUENCE</scope>
    <source>
        <strain evidence="5">NBRC 103408</strain>
    </source>
</reference>
<dbReference type="PANTHER" id="PTHR30632">
    <property type="entry name" value="MOLYBDATE-BINDING PERIPLASMIC PROTEIN"/>
    <property type="match status" value="1"/>
</dbReference>
<protein>
    <submittedName>
        <fullName evidence="5">Molybdate ABC transporter substrate-binding protein</fullName>
    </submittedName>
</protein>
<organism evidence="5 6">
    <name type="scientific">Sneathiella chinensis</name>
    <dbReference type="NCBI Taxonomy" id="349750"/>
    <lineage>
        <taxon>Bacteria</taxon>
        <taxon>Pseudomonadati</taxon>
        <taxon>Pseudomonadota</taxon>
        <taxon>Alphaproteobacteria</taxon>
        <taxon>Sneathiellales</taxon>
        <taxon>Sneathiellaceae</taxon>
        <taxon>Sneathiella</taxon>
    </lineage>
</organism>
<comment type="caution">
    <text evidence="5">The sequence shown here is derived from an EMBL/GenBank/DDBJ whole genome shotgun (WGS) entry which is preliminary data.</text>
</comment>
<evidence type="ECO:0000256" key="4">
    <source>
        <dbReference type="SAM" id="SignalP"/>
    </source>
</evidence>
<sequence>MGLALFLSLLSPLAAAEAGNKDILVFAASSMTAPVTEAVAVFERKTGQRVVVSFAGSSVLARQIENGAPADLFISANQGWLDYLEERKLLVPGSRSVIASNTLVVVAHKAGPLADRIPLDDLTELPGGGRIAVGDPDHVPAGIYARQGLQALGLWEAVKGRLVRAANVHAALMMVARQEVPVGIVYNTDARLDKDLKIVARFPEGSHAPVLYGLAQSTRGGQQKAAELAAFLTSAEGMRIFGAYGFLAPPAR</sequence>
<dbReference type="PANTHER" id="PTHR30632:SF17">
    <property type="entry name" value="MOLYBDATE-BINDING PROTEIN MODA"/>
    <property type="match status" value="1"/>
</dbReference>
<evidence type="ECO:0000256" key="1">
    <source>
        <dbReference type="ARBA" id="ARBA00009175"/>
    </source>
</evidence>
<feature type="chain" id="PRO_5046730621" evidence="4">
    <location>
        <begin position="17"/>
        <end position="252"/>
    </location>
</feature>
<dbReference type="EMBL" id="BSNF01000006">
    <property type="protein sequence ID" value="GLQ06254.1"/>
    <property type="molecule type" value="Genomic_DNA"/>
</dbReference>